<gene>
    <name evidence="1" type="ORF">MM171A00992_0013</name>
</gene>
<dbReference type="EMBL" id="MT143652">
    <property type="protein sequence ID" value="QJA99468.1"/>
    <property type="molecule type" value="Genomic_DNA"/>
</dbReference>
<proteinExistence type="predicted"/>
<dbReference type="AlphaFoldDB" id="A0A6M3M3U3"/>
<accession>A0A6M3M3U3</accession>
<organism evidence="1">
    <name type="scientific">viral metagenome</name>
    <dbReference type="NCBI Taxonomy" id="1070528"/>
    <lineage>
        <taxon>unclassified sequences</taxon>
        <taxon>metagenomes</taxon>
        <taxon>organismal metagenomes</taxon>
    </lineage>
</organism>
<protein>
    <submittedName>
        <fullName evidence="1">Uncharacterized protein</fullName>
    </submittedName>
</protein>
<name>A0A6M3M3U3_9ZZZZ</name>
<sequence length="66" mass="6959">MANEKVIVTTDTTDLLNMSQSAVNEILANVKTSIHLEAGKAIAADGIILAPTCCGQSFVLPRFIAQ</sequence>
<reference evidence="1" key="1">
    <citation type="submission" date="2020-03" db="EMBL/GenBank/DDBJ databases">
        <title>The deep terrestrial virosphere.</title>
        <authorList>
            <person name="Holmfeldt K."/>
            <person name="Nilsson E."/>
            <person name="Simone D."/>
            <person name="Lopez-Fernandez M."/>
            <person name="Wu X."/>
            <person name="de Brujin I."/>
            <person name="Lundin D."/>
            <person name="Andersson A."/>
            <person name="Bertilsson S."/>
            <person name="Dopson M."/>
        </authorList>
    </citation>
    <scope>NUCLEOTIDE SEQUENCE</scope>
    <source>
        <strain evidence="1">MM171A00992</strain>
    </source>
</reference>
<evidence type="ECO:0000313" key="1">
    <source>
        <dbReference type="EMBL" id="QJA99468.1"/>
    </source>
</evidence>